<sequence length="129" mass="13962">MRAIFWFITAIIIVLSFVCSGHNSENESDGIFLVGLGSWAPVVLAFVFHNLEKKAKLLLYATACSFLAVSAFALFYLGLLALHVLETGSLGPSGMILAFFPFAYIGLALAGAALGLCMYLTERMIKKYA</sequence>
<evidence type="ECO:0000313" key="2">
    <source>
        <dbReference type="EMBL" id="AMJ77316.1"/>
    </source>
</evidence>
<dbReference type="EMBL" id="CP013928">
    <property type="protein sequence ID" value="AMJ77316.1"/>
    <property type="molecule type" value="Genomic_DNA"/>
</dbReference>
<reference evidence="2 3" key="1">
    <citation type="submission" date="2015-12" db="EMBL/GenBank/DDBJ databases">
        <title>Intraspecies pangenome expansion in the marine bacterium Alteromonas.</title>
        <authorList>
            <person name="Lopez-Perez M."/>
            <person name="Rodriguez-Valera F."/>
        </authorList>
    </citation>
    <scope>NUCLEOTIDE SEQUENCE [LARGE SCALE GENOMIC DNA]</scope>
    <source>
        <strain evidence="2 3">UM8</strain>
    </source>
</reference>
<feature type="transmembrane region" description="Helical" evidence="1">
    <location>
        <begin position="58"/>
        <end position="84"/>
    </location>
</feature>
<keyword evidence="1" id="KW-0812">Transmembrane</keyword>
<dbReference type="Proteomes" id="UP000061468">
    <property type="component" value="Chromosome"/>
</dbReference>
<feature type="transmembrane region" description="Helical" evidence="1">
    <location>
        <begin position="96"/>
        <end position="120"/>
    </location>
</feature>
<dbReference type="RefSeq" id="WP_020744877.1">
    <property type="nucleotide sequence ID" value="NZ_CP013928.1"/>
</dbReference>
<evidence type="ECO:0000313" key="3">
    <source>
        <dbReference type="Proteomes" id="UP000061468"/>
    </source>
</evidence>
<name>A0AAC9ACM9_9ALTE</name>
<keyword evidence="1" id="KW-1133">Transmembrane helix</keyword>
<evidence type="ECO:0000256" key="1">
    <source>
        <dbReference type="SAM" id="Phobius"/>
    </source>
</evidence>
<keyword evidence="1" id="KW-0472">Membrane</keyword>
<accession>A0AAC9ACM9</accession>
<feature type="transmembrane region" description="Helical" evidence="1">
    <location>
        <begin position="30"/>
        <end position="51"/>
    </location>
</feature>
<organism evidence="2 3">
    <name type="scientific">Alteromonas mediterranea</name>
    <dbReference type="NCBI Taxonomy" id="314275"/>
    <lineage>
        <taxon>Bacteria</taxon>
        <taxon>Pseudomonadati</taxon>
        <taxon>Pseudomonadota</taxon>
        <taxon>Gammaproteobacteria</taxon>
        <taxon>Alteromonadales</taxon>
        <taxon>Alteromonadaceae</taxon>
        <taxon>Alteromonas/Salinimonas group</taxon>
        <taxon>Alteromonas</taxon>
    </lineage>
</organism>
<proteinExistence type="predicted"/>
<dbReference type="AlphaFoldDB" id="A0AAC9ACM9"/>
<gene>
    <name evidence="2" type="ORF">AV942_02800</name>
</gene>
<protein>
    <submittedName>
        <fullName evidence="2">Uncharacterized protein</fullName>
    </submittedName>
</protein>